<dbReference type="SUPFAM" id="SSF48452">
    <property type="entry name" value="TPR-like"/>
    <property type="match status" value="1"/>
</dbReference>
<reference evidence="3 4" key="1">
    <citation type="submission" date="2024-05" db="EMBL/GenBank/DDBJ databases">
        <title>Long read based assembly of the Candida bracarensis genome reveals expanded adhesin content.</title>
        <authorList>
            <person name="Marcet-Houben M."/>
            <person name="Ksiezopolska E."/>
            <person name="Gabaldon T."/>
        </authorList>
    </citation>
    <scope>NUCLEOTIDE SEQUENCE [LARGE SCALE GENOMIC DNA]</scope>
    <source>
        <strain evidence="3 4">CBM6</strain>
    </source>
</reference>
<dbReference type="InterPro" id="IPR001810">
    <property type="entry name" value="F-box_dom"/>
</dbReference>
<comment type="caution">
    <text evidence="3">The sequence shown here is derived from an EMBL/GenBank/DDBJ whole genome shotgun (WGS) entry which is preliminary data.</text>
</comment>
<dbReference type="Gene3D" id="1.20.1280.50">
    <property type="match status" value="1"/>
</dbReference>
<keyword evidence="4" id="KW-1185">Reference proteome</keyword>
<dbReference type="InterPro" id="IPR019734">
    <property type="entry name" value="TPR_rpt"/>
</dbReference>
<dbReference type="PANTHER" id="PTHR13318:SF95">
    <property type="entry name" value="F-BOX PROTEIN YLR352W"/>
    <property type="match status" value="1"/>
</dbReference>
<dbReference type="Proteomes" id="UP001623330">
    <property type="component" value="Unassembled WGS sequence"/>
</dbReference>
<protein>
    <submittedName>
        <fullName evidence="3">Protein DIA2</fullName>
    </submittedName>
</protein>
<sequence length="713" mass="82964">MPDESVLNKAIDLGTTYFKTEEFRKAKSLFEKAVQLVESYSKEELVRVRGEYLVDELPDELYATFKCNKVVCHPKHVKVLDNLSACWEKLAIMDNALRVAHRMVKLEPFNIRTYVRKGRILLRLNKYRECYMNYREGIKRVQYAHDHYGVPYNKKMFQYCEQQKRIVKGLTIDKAPEVEKRQDNPKRRVLIDPIAEQSQLKKKKVVDLQESVHTSESRDFLAVFPAEINARIFRTIPSKQLCQMTLVSHEWREYLLATSSLFSTFLFHNLTLRQMNRFCEFVEKLYKIKAVIDIKGPIHIKALKISCKTPTEEIKTLEIFFKRISPIITCEKLILTTPNSTTSQLAKLVPKTGTFTKGIKELSLMCILRADRQYELEILSPLTSLKRLEILFNNSVIPLSKMNDIDGLNIQLSKYDFGWTDNLQYLSLICDNHKVPKFPFHEVLRSKQFHSLKKLCISGVKMIPLGDQFDWLINFPHLNELWLEHNVNALLQHFLNTVRDIRLWDNLERLTFREDRTNEKFSLENVNRNFFYSHNLHNLKVLDLMGSSITGLGMTRLLQYLSPVGLRKLNLGDCIHVQFSKFAPRPNNESFLETAAVLAQLDSLEDLVIPKLSSLDDDAVNLISQYAHLLQSLERIDIALNHQVTGVSLYTLLKNLYTFRERPLKALNIDGCNEVSHITVNMIKAQGLVDEISCIYDRDVWNQFGTNSYRYIG</sequence>
<evidence type="ECO:0000313" key="3">
    <source>
        <dbReference type="EMBL" id="KAL3234580.1"/>
    </source>
</evidence>
<evidence type="ECO:0000259" key="2">
    <source>
        <dbReference type="PROSITE" id="PS50181"/>
    </source>
</evidence>
<name>A0ABR4NZH5_9SACH</name>
<dbReference type="SUPFAM" id="SSF81383">
    <property type="entry name" value="F-box domain"/>
    <property type="match status" value="1"/>
</dbReference>
<organism evidence="3 4">
    <name type="scientific">Nakaseomyces bracarensis</name>
    <dbReference type="NCBI Taxonomy" id="273131"/>
    <lineage>
        <taxon>Eukaryota</taxon>
        <taxon>Fungi</taxon>
        <taxon>Dikarya</taxon>
        <taxon>Ascomycota</taxon>
        <taxon>Saccharomycotina</taxon>
        <taxon>Saccharomycetes</taxon>
        <taxon>Saccharomycetales</taxon>
        <taxon>Saccharomycetaceae</taxon>
        <taxon>Nakaseomyces</taxon>
    </lineage>
</organism>
<dbReference type="InterPro" id="IPR011990">
    <property type="entry name" value="TPR-like_helical_dom_sf"/>
</dbReference>
<dbReference type="PROSITE" id="PS50005">
    <property type="entry name" value="TPR"/>
    <property type="match status" value="1"/>
</dbReference>
<keyword evidence="1" id="KW-0802">TPR repeat</keyword>
<proteinExistence type="predicted"/>
<dbReference type="EMBL" id="JBEVYD010000003">
    <property type="protein sequence ID" value="KAL3234580.1"/>
    <property type="molecule type" value="Genomic_DNA"/>
</dbReference>
<dbReference type="PROSITE" id="PS50181">
    <property type="entry name" value="FBOX"/>
    <property type="match status" value="1"/>
</dbReference>
<dbReference type="PANTHER" id="PTHR13318">
    <property type="entry name" value="PARTNER OF PAIRED, ISOFORM B-RELATED"/>
    <property type="match status" value="1"/>
</dbReference>
<gene>
    <name evidence="3" type="ORF">RNJ44_03342</name>
</gene>
<dbReference type="Gene3D" id="3.80.10.10">
    <property type="entry name" value="Ribonuclease Inhibitor"/>
    <property type="match status" value="1"/>
</dbReference>
<evidence type="ECO:0000256" key="1">
    <source>
        <dbReference type="PROSITE-ProRule" id="PRU00339"/>
    </source>
</evidence>
<dbReference type="SUPFAM" id="SSF52047">
    <property type="entry name" value="RNI-like"/>
    <property type="match status" value="1"/>
</dbReference>
<feature type="repeat" description="TPR" evidence="1">
    <location>
        <begin position="7"/>
        <end position="40"/>
    </location>
</feature>
<dbReference type="InterPro" id="IPR036047">
    <property type="entry name" value="F-box-like_dom_sf"/>
</dbReference>
<feature type="domain" description="F-box" evidence="2">
    <location>
        <begin position="218"/>
        <end position="265"/>
    </location>
</feature>
<dbReference type="Gene3D" id="1.25.40.10">
    <property type="entry name" value="Tetratricopeptide repeat domain"/>
    <property type="match status" value="1"/>
</dbReference>
<dbReference type="InterPro" id="IPR032675">
    <property type="entry name" value="LRR_dom_sf"/>
</dbReference>
<evidence type="ECO:0000313" key="4">
    <source>
        <dbReference type="Proteomes" id="UP001623330"/>
    </source>
</evidence>
<accession>A0ABR4NZH5</accession>